<gene>
    <name evidence="4" type="ORF">AXG93_4360s1260</name>
</gene>
<dbReference type="PANTHER" id="PTHR31906">
    <property type="entry name" value="PLASTID-LIPID-ASSOCIATED PROTEIN 4, CHLOROPLASTIC-RELATED"/>
    <property type="match status" value="1"/>
</dbReference>
<protein>
    <recommendedName>
        <fullName evidence="3">Plastid lipid-associated protein/fibrillin conserved domain-containing protein</fullName>
    </recommendedName>
</protein>
<evidence type="ECO:0000256" key="1">
    <source>
        <dbReference type="ARBA" id="ARBA00004474"/>
    </source>
</evidence>
<evidence type="ECO:0000256" key="2">
    <source>
        <dbReference type="ARBA" id="ARBA00022640"/>
    </source>
</evidence>
<accession>A0A176W316</accession>
<dbReference type="GO" id="GO:0009536">
    <property type="term" value="C:plastid"/>
    <property type="evidence" value="ECO:0007669"/>
    <property type="project" value="UniProtKB-SubCell"/>
</dbReference>
<feature type="domain" description="Plastid lipid-associated protein/fibrillin conserved" evidence="3">
    <location>
        <begin position="107"/>
        <end position="326"/>
    </location>
</feature>
<evidence type="ECO:0000313" key="5">
    <source>
        <dbReference type="Proteomes" id="UP000077202"/>
    </source>
</evidence>
<name>A0A176W316_MARPO</name>
<dbReference type="Pfam" id="PF04755">
    <property type="entry name" value="PAP_fibrillin"/>
    <property type="match status" value="1"/>
</dbReference>
<reference evidence="4" key="1">
    <citation type="submission" date="2016-03" db="EMBL/GenBank/DDBJ databases">
        <title>Mechanisms controlling the formation of the plant cell surface in tip-growing cells are functionally conserved among land plants.</title>
        <authorList>
            <person name="Honkanen S."/>
            <person name="Jones V.A."/>
            <person name="Morieri G."/>
            <person name="Champion C."/>
            <person name="Hetherington A.J."/>
            <person name="Kelly S."/>
            <person name="Saint-Marcoux D."/>
            <person name="Proust H."/>
            <person name="Prescott H."/>
            <person name="Dolan L."/>
        </authorList>
    </citation>
    <scope>NUCLEOTIDE SEQUENCE [LARGE SCALE GENOMIC DNA]</scope>
    <source>
        <tissue evidence="4">Whole gametophyte</tissue>
    </source>
</reference>
<dbReference type="InterPro" id="IPR039633">
    <property type="entry name" value="PAP"/>
</dbReference>
<dbReference type="Proteomes" id="UP000077202">
    <property type="component" value="Unassembled WGS sequence"/>
</dbReference>
<sequence length="335" mass="36539">MTSMALVSSVAVSPGCCSGSGRGSENQVSVASFGRNCGSIFLKRWDPMSVMNSSRNTYFNGRMADSRNVWIPSSAESGRRSTETIKAVTSSTTPPTLAVPDDRVLQQSKYELLKLANETGRGLTASADQRAEIEEAMVGVEKFDAGKPLQLDDLDGTWLLQYTTAPDVVGILQAAQTPFLKVGQIFQKFECRGRLDGGSVKNVVRWSIPSILQEGDGATLVVDASFSVCSPRSIALRFEEAKLGDILISEELQGFIAPAVLPRSFFLLQILQFLRTLAIRVPLVRPPRPGGETTTSVPIGLRYYLTYLDRDMLVGRALGNGGIFIFSRTQRLELF</sequence>
<keyword evidence="2" id="KW-0934">Plastid</keyword>
<dbReference type="InterPro" id="IPR006843">
    <property type="entry name" value="PAP/fibrillin_dom"/>
</dbReference>
<keyword evidence="5" id="KW-1185">Reference proteome</keyword>
<comment type="subcellular location">
    <subcellularLocation>
        <location evidence="1">Plastid</location>
    </subcellularLocation>
</comment>
<evidence type="ECO:0000259" key="3">
    <source>
        <dbReference type="Pfam" id="PF04755"/>
    </source>
</evidence>
<evidence type="ECO:0000313" key="4">
    <source>
        <dbReference type="EMBL" id="OAE26872.1"/>
    </source>
</evidence>
<dbReference type="EMBL" id="LVLJ01002071">
    <property type="protein sequence ID" value="OAE26872.1"/>
    <property type="molecule type" value="Genomic_DNA"/>
</dbReference>
<proteinExistence type="predicted"/>
<comment type="caution">
    <text evidence="4">The sequence shown here is derived from an EMBL/GenBank/DDBJ whole genome shotgun (WGS) entry which is preliminary data.</text>
</comment>
<organism evidence="4 5">
    <name type="scientific">Marchantia polymorpha subsp. ruderalis</name>
    <dbReference type="NCBI Taxonomy" id="1480154"/>
    <lineage>
        <taxon>Eukaryota</taxon>
        <taxon>Viridiplantae</taxon>
        <taxon>Streptophyta</taxon>
        <taxon>Embryophyta</taxon>
        <taxon>Marchantiophyta</taxon>
        <taxon>Marchantiopsida</taxon>
        <taxon>Marchantiidae</taxon>
        <taxon>Marchantiales</taxon>
        <taxon>Marchantiaceae</taxon>
        <taxon>Marchantia</taxon>
    </lineage>
</organism>
<dbReference type="AlphaFoldDB" id="A0A176W316"/>